<feature type="signal peptide" evidence="2">
    <location>
        <begin position="1"/>
        <end position="19"/>
    </location>
</feature>
<reference evidence="3 4" key="1">
    <citation type="submission" date="2019-08" db="EMBL/GenBank/DDBJ databases">
        <title>Ulvibacter marinistellae sp. nov., isolated from a starfish, Patiria pectinifera.</title>
        <authorList>
            <person name="Kawano K."/>
            <person name="Ushijima N."/>
            <person name="Kihara M."/>
            <person name="Itoh H."/>
        </authorList>
    </citation>
    <scope>NUCLEOTIDE SEQUENCE [LARGE SCALE GENOMIC DNA]</scope>
    <source>
        <strain evidence="3 4">KK4</strain>
    </source>
</reference>
<comment type="caution">
    <text evidence="3">The sequence shown here is derived from an EMBL/GenBank/DDBJ whole genome shotgun (WGS) entry which is preliminary data.</text>
</comment>
<dbReference type="InterPro" id="IPR046525">
    <property type="entry name" value="DUF6702"/>
</dbReference>
<accession>A0A5J4FVP6</accession>
<dbReference type="EMBL" id="BKCF01000004">
    <property type="protein sequence ID" value="GEQ86757.1"/>
    <property type="molecule type" value="Genomic_DNA"/>
</dbReference>
<feature type="transmembrane region" description="Helical" evidence="1">
    <location>
        <begin position="176"/>
        <end position="194"/>
    </location>
</feature>
<dbReference type="Proteomes" id="UP000326994">
    <property type="component" value="Unassembled WGS sequence"/>
</dbReference>
<name>A0A5J4FVP6_9FLAO</name>
<feature type="chain" id="PRO_5023910320" evidence="2">
    <location>
        <begin position="20"/>
        <end position="196"/>
    </location>
</feature>
<keyword evidence="2" id="KW-0732">Signal</keyword>
<evidence type="ECO:0000313" key="3">
    <source>
        <dbReference type="EMBL" id="GEQ86757.1"/>
    </source>
</evidence>
<keyword evidence="1" id="KW-1133">Transmembrane helix</keyword>
<proteinExistence type="predicted"/>
<evidence type="ECO:0000256" key="1">
    <source>
        <dbReference type="SAM" id="Phobius"/>
    </source>
</evidence>
<keyword evidence="4" id="KW-1185">Reference proteome</keyword>
<gene>
    <name evidence="3" type="ORF">ULMS_22650</name>
</gene>
<protein>
    <submittedName>
        <fullName evidence="3">Uncharacterized protein</fullName>
    </submittedName>
</protein>
<dbReference type="AlphaFoldDB" id="A0A5J4FVP6"/>
<sequence length="196" mass="22374">MKKYILILLLGLYSLSGFSHQPEASSAVLIEKEPNVWVLQINASLTACQKEVKKHFADTPYKTPQEFNEMLLEHIDDNFDMRFNNGEKLTLNNGVVQLGHETKIIFEISGIPTELKSLTVENKVFEDIYKSQSILVILKENFAKNKFIMNNANEHRLSLAIQNNEFVEIVEEKANMNSTIIFIILGCLGLVLFLKK</sequence>
<dbReference type="OrthoDB" id="1177179at2"/>
<evidence type="ECO:0000256" key="2">
    <source>
        <dbReference type="SAM" id="SignalP"/>
    </source>
</evidence>
<keyword evidence="1" id="KW-0472">Membrane</keyword>
<dbReference type="RefSeq" id="WP_151894678.1">
    <property type="nucleotide sequence ID" value="NZ_BKCF01000004.1"/>
</dbReference>
<keyword evidence="1" id="KW-0812">Transmembrane</keyword>
<evidence type="ECO:0000313" key="4">
    <source>
        <dbReference type="Proteomes" id="UP000326994"/>
    </source>
</evidence>
<organism evidence="3 4">
    <name type="scientific">Patiriisocius marinistellae</name>
    <dbReference type="NCBI Taxonomy" id="2494560"/>
    <lineage>
        <taxon>Bacteria</taxon>
        <taxon>Pseudomonadati</taxon>
        <taxon>Bacteroidota</taxon>
        <taxon>Flavobacteriia</taxon>
        <taxon>Flavobacteriales</taxon>
        <taxon>Flavobacteriaceae</taxon>
        <taxon>Patiriisocius</taxon>
    </lineage>
</organism>
<dbReference type="Pfam" id="PF20420">
    <property type="entry name" value="DUF6702"/>
    <property type="match status" value="1"/>
</dbReference>